<comment type="caution">
    <text evidence="7">The sequence shown here is derived from an EMBL/GenBank/DDBJ whole genome shotgun (WGS) entry which is preliminary data.</text>
</comment>
<name>A0ABW0YXF9_9ACTN</name>
<dbReference type="SUPFAM" id="SSF48498">
    <property type="entry name" value="Tetracyclin repressor-like, C-terminal domain"/>
    <property type="match status" value="1"/>
</dbReference>
<feature type="region of interest" description="Disordered" evidence="5">
    <location>
        <begin position="1"/>
        <end position="32"/>
    </location>
</feature>
<dbReference type="Gene3D" id="1.10.10.60">
    <property type="entry name" value="Homeodomain-like"/>
    <property type="match status" value="1"/>
</dbReference>
<organism evidence="7 8">
    <name type="scientific">Streptomyces gamaensis</name>
    <dbReference type="NCBI Taxonomy" id="1763542"/>
    <lineage>
        <taxon>Bacteria</taxon>
        <taxon>Bacillati</taxon>
        <taxon>Actinomycetota</taxon>
        <taxon>Actinomycetes</taxon>
        <taxon>Kitasatosporales</taxon>
        <taxon>Streptomycetaceae</taxon>
        <taxon>Streptomyces</taxon>
    </lineage>
</organism>
<proteinExistence type="predicted"/>
<dbReference type="PROSITE" id="PS50977">
    <property type="entry name" value="HTH_TETR_2"/>
    <property type="match status" value="1"/>
</dbReference>
<evidence type="ECO:0000256" key="2">
    <source>
        <dbReference type="ARBA" id="ARBA00023125"/>
    </source>
</evidence>
<feature type="DNA-binding region" description="H-T-H motif" evidence="4">
    <location>
        <begin position="59"/>
        <end position="78"/>
    </location>
</feature>
<dbReference type="Pfam" id="PF02909">
    <property type="entry name" value="TetR_C_1"/>
    <property type="match status" value="1"/>
</dbReference>
<keyword evidence="3" id="KW-0804">Transcription</keyword>
<feature type="domain" description="HTH tetR-type" evidence="6">
    <location>
        <begin position="36"/>
        <end position="96"/>
    </location>
</feature>
<evidence type="ECO:0000259" key="6">
    <source>
        <dbReference type="PROSITE" id="PS50977"/>
    </source>
</evidence>
<dbReference type="Gene3D" id="1.10.357.10">
    <property type="entry name" value="Tetracycline Repressor, domain 2"/>
    <property type="match status" value="1"/>
</dbReference>
<protein>
    <submittedName>
        <fullName evidence="7">TetR/AcrR family transcriptional regulator</fullName>
    </submittedName>
</protein>
<dbReference type="Proteomes" id="UP001596083">
    <property type="component" value="Unassembled WGS sequence"/>
</dbReference>
<keyword evidence="2 4" id="KW-0238">DNA-binding</keyword>
<dbReference type="PANTHER" id="PTHR30055:SF151">
    <property type="entry name" value="TRANSCRIPTIONAL REGULATORY PROTEIN"/>
    <property type="match status" value="1"/>
</dbReference>
<evidence type="ECO:0000256" key="1">
    <source>
        <dbReference type="ARBA" id="ARBA00023015"/>
    </source>
</evidence>
<dbReference type="PRINTS" id="PR00455">
    <property type="entry name" value="HTHTETR"/>
</dbReference>
<dbReference type="InterPro" id="IPR001647">
    <property type="entry name" value="HTH_TetR"/>
</dbReference>
<evidence type="ECO:0000313" key="8">
    <source>
        <dbReference type="Proteomes" id="UP001596083"/>
    </source>
</evidence>
<dbReference type="EMBL" id="JBHSPB010000003">
    <property type="protein sequence ID" value="MFC5719914.1"/>
    <property type="molecule type" value="Genomic_DNA"/>
</dbReference>
<evidence type="ECO:0000256" key="5">
    <source>
        <dbReference type="SAM" id="MobiDB-lite"/>
    </source>
</evidence>
<dbReference type="Pfam" id="PF00440">
    <property type="entry name" value="TetR_N"/>
    <property type="match status" value="1"/>
</dbReference>
<gene>
    <name evidence="7" type="ORF">ACFP1Z_06960</name>
</gene>
<dbReference type="RefSeq" id="WP_390315005.1">
    <property type="nucleotide sequence ID" value="NZ_JBHSPB010000003.1"/>
</dbReference>
<dbReference type="InterPro" id="IPR009057">
    <property type="entry name" value="Homeodomain-like_sf"/>
</dbReference>
<accession>A0ABW0YXF9</accession>
<dbReference type="InterPro" id="IPR036271">
    <property type="entry name" value="Tet_transcr_reg_TetR-rel_C_sf"/>
</dbReference>
<sequence length="263" mass="29225">MTSGKRAGKPRTSIWLTGKPVPKRRSDAPGGGEGAALDLDRILSASVRLLDADGLAKFSMRRLAAELGVTAMSVYWYVDTKDDLLELVLDEVNGEMTLPDPADESADWREQLRQLALGYRGLLLAHPWVSRLVGQYFNVGPRAMAFAEATLAVMRRSGGEQETVLGGLSALFEFVYGFATIDAVYRDRCREAGLSPDEYFRHVESALTSREEFSEQYRQMSEVLDSRHTESVEVLREREFELGLETVLAGIEVMVGRDRAKTG</sequence>
<evidence type="ECO:0000256" key="3">
    <source>
        <dbReference type="ARBA" id="ARBA00023163"/>
    </source>
</evidence>
<dbReference type="SUPFAM" id="SSF46689">
    <property type="entry name" value="Homeodomain-like"/>
    <property type="match status" value="1"/>
</dbReference>
<keyword evidence="1" id="KW-0805">Transcription regulation</keyword>
<reference evidence="8" key="1">
    <citation type="journal article" date="2019" name="Int. J. Syst. Evol. Microbiol.">
        <title>The Global Catalogue of Microorganisms (GCM) 10K type strain sequencing project: providing services to taxonomists for standard genome sequencing and annotation.</title>
        <authorList>
            <consortium name="The Broad Institute Genomics Platform"/>
            <consortium name="The Broad Institute Genome Sequencing Center for Infectious Disease"/>
            <person name="Wu L."/>
            <person name="Ma J."/>
        </authorList>
    </citation>
    <scope>NUCLEOTIDE SEQUENCE [LARGE SCALE GENOMIC DNA]</scope>
    <source>
        <strain evidence="8">CGMCC 4.7304</strain>
    </source>
</reference>
<dbReference type="InterPro" id="IPR050109">
    <property type="entry name" value="HTH-type_TetR-like_transc_reg"/>
</dbReference>
<evidence type="ECO:0000256" key="4">
    <source>
        <dbReference type="PROSITE-ProRule" id="PRU00335"/>
    </source>
</evidence>
<dbReference type="PANTHER" id="PTHR30055">
    <property type="entry name" value="HTH-TYPE TRANSCRIPTIONAL REGULATOR RUTR"/>
    <property type="match status" value="1"/>
</dbReference>
<keyword evidence="8" id="KW-1185">Reference proteome</keyword>
<evidence type="ECO:0000313" key="7">
    <source>
        <dbReference type="EMBL" id="MFC5719914.1"/>
    </source>
</evidence>
<dbReference type="InterPro" id="IPR004111">
    <property type="entry name" value="Repressor_TetR_C"/>
</dbReference>